<dbReference type="EMBL" id="FNTS01000002">
    <property type="protein sequence ID" value="SED70157.1"/>
    <property type="molecule type" value="Genomic_DNA"/>
</dbReference>
<evidence type="ECO:0000313" key="2">
    <source>
        <dbReference type="Proteomes" id="UP000182179"/>
    </source>
</evidence>
<evidence type="ECO:0000313" key="1">
    <source>
        <dbReference type="EMBL" id="SED70157.1"/>
    </source>
</evidence>
<protein>
    <submittedName>
        <fullName evidence="1">Uncharacterized protein</fullName>
    </submittedName>
</protein>
<name>A0A1H5CU13_9PSED</name>
<keyword evidence="2" id="KW-1185">Reference proteome</keyword>
<comment type="caution">
    <text evidence="1">The sequence shown here is derived from an EMBL/GenBank/DDBJ whole genome shotgun (WGS) entry which is preliminary data.</text>
</comment>
<proteinExistence type="predicted"/>
<dbReference type="Proteomes" id="UP000182179">
    <property type="component" value="Unassembled WGS sequence"/>
</dbReference>
<accession>A0A1H5CU13</accession>
<gene>
    <name evidence="1" type="ORF">SAMN04515675_2109</name>
</gene>
<organism evidence="1 2">
    <name type="scientific">Pseudomonas costantinii</name>
    <dbReference type="NCBI Taxonomy" id="168469"/>
    <lineage>
        <taxon>Bacteria</taxon>
        <taxon>Pseudomonadati</taxon>
        <taxon>Pseudomonadota</taxon>
        <taxon>Gammaproteobacteria</taxon>
        <taxon>Pseudomonadales</taxon>
        <taxon>Pseudomonadaceae</taxon>
        <taxon>Pseudomonas</taxon>
    </lineage>
</organism>
<sequence length="48" mass="5571">MLTTLEQLETLYGLPHERAVRKEIPFLNEDYLARDAGASQKYVVLKHL</sequence>
<reference evidence="1 2" key="1">
    <citation type="submission" date="2016-10" db="EMBL/GenBank/DDBJ databases">
        <authorList>
            <person name="Varghese N."/>
            <person name="Submissions S."/>
        </authorList>
    </citation>
    <scope>NUCLEOTIDE SEQUENCE [LARGE SCALE GENOMIC DNA]</scope>
    <source>
        <strain evidence="1 2">BS2773</strain>
    </source>
</reference>